<evidence type="ECO:0000313" key="1">
    <source>
        <dbReference type="EMBL" id="KAI8522951.1"/>
    </source>
</evidence>
<dbReference type="Proteomes" id="UP001062846">
    <property type="component" value="Chromosome 13"/>
</dbReference>
<sequence>MATLETMPALATNVFEPGSLGFQCKSVKSTCDSSSPPKPLFIVTPIVEGTYPVLMFLPRTQIQNTSYSRMFQLIASHGFIVVAPQLYSCALVPESEEINSAAAVTNWLPTGLPSTLPQTIHPNLQLLALSGHSRGGQSTFALALGRSSPATSLPFSVLIALDPVAGRCFRICPQILTYVPRSFDLTIPVAVIGTGLGSERKLGILPACAPNGRNHDEFFTECRPPCCYFYAKEFGHMDMLDEVTLMSCMCASGDGKGTGGKDGFRACLAGVFVAFMRAFLEKESGDLRVIVDNPGVAPITLDPVIFDGYIHFCLHISGHPTKLER</sequence>
<reference evidence="1" key="1">
    <citation type="submission" date="2022-02" db="EMBL/GenBank/DDBJ databases">
        <title>Plant Genome Project.</title>
        <authorList>
            <person name="Zhang R.-G."/>
        </authorList>
    </citation>
    <scope>NUCLEOTIDE SEQUENCE</scope>
    <source>
        <strain evidence="1">AT1</strain>
    </source>
</reference>
<evidence type="ECO:0000313" key="2">
    <source>
        <dbReference type="Proteomes" id="UP001062846"/>
    </source>
</evidence>
<name>A0ACC0L3Y5_RHOML</name>
<proteinExistence type="predicted"/>
<gene>
    <name evidence="1" type="ORF">RHMOL_Rhmol13G0036900</name>
</gene>
<dbReference type="EMBL" id="CM046400">
    <property type="protein sequence ID" value="KAI8522951.1"/>
    <property type="molecule type" value="Genomic_DNA"/>
</dbReference>
<accession>A0ACC0L3Y5</accession>
<keyword evidence="2" id="KW-1185">Reference proteome</keyword>
<protein>
    <submittedName>
        <fullName evidence="1">Uncharacterized protein</fullName>
    </submittedName>
</protein>
<comment type="caution">
    <text evidence="1">The sequence shown here is derived from an EMBL/GenBank/DDBJ whole genome shotgun (WGS) entry which is preliminary data.</text>
</comment>
<organism evidence="1 2">
    <name type="scientific">Rhododendron molle</name>
    <name type="common">Chinese azalea</name>
    <name type="synonym">Azalea mollis</name>
    <dbReference type="NCBI Taxonomy" id="49168"/>
    <lineage>
        <taxon>Eukaryota</taxon>
        <taxon>Viridiplantae</taxon>
        <taxon>Streptophyta</taxon>
        <taxon>Embryophyta</taxon>
        <taxon>Tracheophyta</taxon>
        <taxon>Spermatophyta</taxon>
        <taxon>Magnoliopsida</taxon>
        <taxon>eudicotyledons</taxon>
        <taxon>Gunneridae</taxon>
        <taxon>Pentapetalae</taxon>
        <taxon>asterids</taxon>
        <taxon>Ericales</taxon>
        <taxon>Ericaceae</taxon>
        <taxon>Ericoideae</taxon>
        <taxon>Rhodoreae</taxon>
        <taxon>Rhododendron</taxon>
    </lineage>
</organism>